<feature type="signal peptide" evidence="1">
    <location>
        <begin position="1"/>
        <end position="23"/>
    </location>
</feature>
<accession>A0A316DEH1</accession>
<name>A0A316DEH1_9BACT</name>
<keyword evidence="3" id="KW-1185">Reference proteome</keyword>
<evidence type="ECO:0000313" key="2">
    <source>
        <dbReference type="EMBL" id="PWK16627.1"/>
    </source>
</evidence>
<dbReference type="EMBL" id="QGGO01000050">
    <property type="protein sequence ID" value="PWK16627.1"/>
    <property type="molecule type" value="Genomic_DNA"/>
</dbReference>
<gene>
    <name evidence="2" type="ORF">LV89_04889</name>
</gene>
<dbReference type="OrthoDB" id="665150at2"/>
<evidence type="ECO:0000256" key="1">
    <source>
        <dbReference type="SAM" id="SignalP"/>
    </source>
</evidence>
<proteinExistence type="predicted"/>
<reference evidence="2 3" key="1">
    <citation type="submission" date="2018-05" db="EMBL/GenBank/DDBJ databases">
        <title>Genomic Encyclopedia of Archaeal and Bacterial Type Strains, Phase II (KMG-II): from individual species to whole genera.</title>
        <authorList>
            <person name="Goeker M."/>
        </authorList>
    </citation>
    <scope>NUCLEOTIDE SEQUENCE [LARGE SCALE GENOMIC DNA]</scope>
    <source>
        <strain evidence="2 3">DSM 22214</strain>
    </source>
</reference>
<feature type="chain" id="PRO_5016395905" evidence="1">
    <location>
        <begin position="24"/>
        <end position="255"/>
    </location>
</feature>
<organism evidence="2 3">
    <name type="scientific">Arcicella aurantiaca</name>
    <dbReference type="NCBI Taxonomy" id="591202"/>
    <lineage>
        <taxon>Bacteria</taxon>
        <taxon>Pseudomonadati</taxon>
        <taxon>Bacteroidota</taxon>
        <taxon>Cytophagia</taxon>
        <taxon>Cytophagales</taxon>
        <taxon>Flectobacillaceae</taxon>
        <taxon>Arcicella</taxon>
    </lineage>
</organism>
<dbReference type="Proteomes" id="UP000245489">
    <property type="component" value="Unassembled WGS sequence"/>
</dbReference>
<dbReference type="AlphaFoldDB" id="A0A316DEH1"/>
<evidence type="ECO:0000313" key="3">
    <source>
        <dbReference type="Proteomes" id="UP000245489"/>
    </source>
</evidence>
<comment type="caution">
    <text evidence="2">The sequence shown here is derived from an EMBL/GenBank/DDBJ whole genome shotgun (WGS) entry which is preliminary data.</text>
</comment>
<protein>
    <submittedName>
        <fullName evidence="2">Uncharacterized protein</fullName>
    </submittedName>
</protein>
<sequence length="255" mass="27520">MNSILKTSLLVCGMAISIPPTFAQEVLTNKEVTNLQIAKVSQDIILAKISSSKCNFDLTPQGIIALDLAKVSDKIIKAMFVASPSKTVLHNEDVIRIAQSDVSTSILRDAIKIFPHSFDVSPDALINLKNQKVPDSAVKDMIINPSSGSLSTTVEDKPANTNAVAKVETGKPVQSQVKEILVTSVFEEVKGLKRVGEFKATVQQIFGSQDKLRTQAMDKVKKDAQAKGVTHLLIQSDTYAPSPANTVTIICVGYK</sequence>
<dbReference type="RefSeq" id="WP_109745583.1">
    <property type="nucleotide sequence ID" value="NZ_QGGO01000050.1"/>
</dbReference>
<keyword evidence="1" id="KW-0732">Signal</keyword>